<accession>A0ABD3QNH8</accession>
<dbReference type="InterPro" id="IPR000300">
    <property type="entry name" value="IPPc"/>
</dbReference>
<dbReference type="SMART" id="SM00128">
    <property type="entry name" value="IPPc"/>
    <property type="match status" value="1"/>
</dbReference>
<dbReference type="Pfam" id="PF22669">
    <property type="entry name" value="Exo_endo_phos2"/>
    <property type="match status" value="1"/>
</dbReference>
<comment type="caution">
    <text evidence="2">The sequence shown here is derived from an EMBL/GenBank/DDBJ whole genome shotgun (WGS) entry which is preliminary data.</text>
</comment>
<keyword evidence="3" id="KW-1185">Reference proteome</keyword>
<dbReference type="AlphaFoldDB" id="A0ABD3QNH8"/>
<dbReference type="PANTHER" id="PTHR11200:SF275">
    <property type="entry name" value="LD06095P"/>
    <property type="match status" value="1"/>
</dbReference>
<dbReference type="InterPro" id="IPR046985">
    <property type="entry name" value="IP5"/>
</dbReference>
<evidence type="ECO:0000313" key="3">
    <source>
        <dbReference type="Proteomes" id="UP001516023"/>
    </source>
</evidence>
<sequence>MISSSRLSLHNTSNLPTTLLLKKSWPPALSDEYASSSIDELSPTYEEIKRQVENVGDILIRIVTWNQQAREPPSPEDLAKHLFQSRRYHIIVVGTQECENTFAKSILNPSKAKWEERLEAALGTDFDAVHSHSLQASHIIIFAHKAIAHWVSNIRSVAIPTGIGDKLGNKGGIGMSMNVADSSFCFINVHLAAHQHATNRRTSEFKKISNEMVTKMCNRQPSLSQTSVSSHSVDELECVNFEENLMDDGDILPNPSHIHSNLRCDDDMRTDAGPTTNPLIDAYDYVFYFGDLNFRINGTREVVDGMLENHMHDALLCNDQLTMLMRFNRIFSGFGEGPLNFFPTYKFDNNSDHYDSSQRRRVPSWTDRILFKKDSRTQILSYCSSAIRTSDHRPVYATFRCRLDFDDGSKVYDKPCWELRRETRSE</sequence>
<protein>
    <recommendedName>
        <fullName evidence="1">Inositol polyphosphate-related phosphatase domain-containing protein</fullName>
    </recommendedName>
</protein>
<dbReference type="Proteomes" id="UP001516023">
    <property type="component" value="Unassembled WGS sequence"/>
</dbReference>
<gene>
    <name evidence="2" type="ORF">HJC23_010316</name>
</gene>
<evidence type="ECO:0000259" key="1">
    <source>
        <dbReference type="SMART" id="SM00128"/>
    </source>
</evidence>
<dbReference type="Gene3D" id="3.60.10.10">
    <property type="entry name" value="Endonuclease/exonuclease/phosphatase"/>
    <property type="match status" value="1"/>
</dbReference>
<evidence type="ECO:0000313" key="2">
    <source>
        <dbReference type="EMBL" id="KAL3801972.1"/>
    </source>
</evidence>
<dbReference type="InterPro" id="IPR036691">
    <property type="entry name" value="Endo/exonu/phosph_ase_sf"/>
</dbReference>
<proteinExistence type="predicted"/>
<dbReference type="SUPFAM" id="SSF56219">
    <property type="entry name" value="DNase I-like"/>
    <property type="match status" value="1"/>
</dbReference>
<dbReference type="EMBL" id="JABMIG020000023">
    <property type="protein sequence ID" value="KAL3801972.1"/>
    <property type="molecule type" value="Genomic_DNA"/>
</dbReference>
<feature type="domain" description="Inositol polyphosphate-related phosphatase" evidence="1">
    <location>
        <begin position="56"/>
        <end position="407"/>
    </location>
</feature>
<dbReference type="PANTHER" id="PTHR11200">
    <property type="entry name" value="INOSITOL 5-PHOSPHATASE"/>
    <property type="match status" value="1"/>
</dbReference>
<organism evidence="2 3">
    <name type="scientific">Cyclotella cryptica</name>
    <dbReference type="NCBI Taxonomy" id="29204"/>
    <lineage>
        <taxon>Eukaryota</taxon>
        <taxon>Sar</taxon>
        <taxon>Stramenopiles</taxon>
        <taxon>Ochrophyta</taxon>
        <taxon>Bacillariophyta</taxon>
        <taxon>Coscinodiscophyceae</taxon>
        <taxon>Thalassiosirophycidae</taxon>
        <taxon>Stephanodiscales</taxon>
        <taxon>Stephanodiscaceae</taxon>
        <taxon>Cyclotella</taxon>
    </lineage>
</organism>
<name>A0ABD3QNH8_9STRA</name>
<reference evidence="2 3" key="1">
    <citation type="journal article" date="2020" name="G3 (Bethesda)">
        <title>Improved Reference Genome for Cyclotella cryptica CCMP332, a Model for Cell Wall Morphogenesis, Salinity Adaptation, and Lipid Production in Diatoms (Bacillariophyta).</title>
        <authorList>
            <person name="Roberts W.R."/>
            <person name="Downey K.M."/>
            <person name="Ruck E.C."/>
            <person name="Traller J.C."/>
            <person name="Alverson A.J."/>
        </authorList>
    </citation>
    <scope>NUCLEOTIDE SEQUENCE [LARGE SCALE GENOMIC DNA]</scope>
    <source>
        <strain evidence="2 3">CCMP332</strain>
    </source>
</reference>
<feature type="non-terminal residue" evidence="2">
    <location>
        <position position="426"/>
    </location>
</feature>